<evidence type="ECO:0000313" key="2">
    <source>
        <dbReference type="Proteomes" id="UP001162501"/>
    </source>
</evidence>
<protein>
    <submittedName>
        <fullName evidence="1">Uncharacterized protein</fullName>
    </submittedName>
</protein>
<organism evidence="1 2">
    <name type="scientific">Rangifer tarandus platyrhynchus</name>
    <name type="common">Svalbard reindeer</name>
    <dbReference type="NCBI Taxonomy" id="3082113"/>
    <lineage>
        <taxon>Eukaryota</taxon>
        <taxon>Metazoa</taxon>
        <taxon>Chordata</taxon>
        <taxon>Craniata</taxon>
        <taxon>Vertebrata</taxon>
        <taxon>Euteleostomi</taxon>
        <taxon>Mammalia</taxon>
        <taxon>Eutheria</taxon>
        <taxon>Laurasiatheria</taxon>
        <taxon>Artiodactyla</taxon>
        <taxon>Ruminantia</taxon>
        <taxon>Pecora</taxon>
        <taxon>Cervidae</taxon>
        <taxon>Odocoileinae</taxon>
        <taxon>Rangifer</taxon>
    </lineage>
</organism>
<accession>A0ACB0ECF2</accession>
<dbReference type="EMBL" id="OX596101">
    <property type="protein sequence ID" value="CAI9697964.1"/>
    <property type="molecule type" value="Genomic_DNA"/>
</dbReference>
<gene>
    <name evidence="1" type="ORF">MRATA1EN3_LOCUS9177</name>
</gene>
<evidence type="ECO:0000313" key="1">
    <source>
        <dbReference type="EMBL" id="CAI9697964.1"/>
    </source>
</evidence>
<dbReference type="Proteomes" id="UP001162501">
    <property type="component" value="Chromosome 17"/>
</dbReference>
<reference evidence="1" key="1">
    <citation type="submission" date="2023-05" db="EMBL/GenBank/DDBJ databases">
        <authorList>
            <consortium name="ELIXIR-Norway"/>
        </authorList>
    </citation>
    <scope>NUCLEOTIDE SEQUENCE</scope>
</reference>
<proteinExistence type="predicted"/>
<sequence>MLENYGNLACLGLVVSKPDLVTFLEQMKDPWEVRRMETAIHPAVSSHHTQGLRTQQPGLEDLLPTAKLGIYERFHLTHLHLTKAWESMTAYKEQRACCDGHNQVDTVSHKTKQKHCKCNTCGKVFSNSPNQSRHRKIHTGRKHFKYCGKTFKQRSGLTKHHRIHTGERPYKCTACGKAFKQSSTLTQHHRIHTGERPYKCTECGKAFKQHSGLTKHHRIHTGERPYKCTECGKAFKQRSGLTKHQRIHTGERPYKCTECGKAFIMKPGSLDHFSLVSQNLVSLVSTLAFYRA</sequence>
<name>A0ACB0ECF2_RANTA</name>